<dbReference type="InParanoid" id="D8ST16"/>
<sequence length="156" mass="17649">MEDCEHGIRGFWVFRQQLGEKLGTEQLPRIEEFWEKKLRIVCGATITFARKSFIKDASLEEIFHWDIKDASLEEIFHWEIDSSCALDEKLPEQKVKGFQNFEKTAPSMKKAAGLLGLTQVCHMNAMGDEKMVKPLVKCSLALLSDATKISSKKGAG</sequence>
<dbReference type="Proteomes" id="UP000001514">
    <property type="component" value="Unassembled WGS sequence"/>
</dbReference>
<organism evidence="2">
    <name type="scientific">Selaginella moellendorffii</name>
    <name type="common">Spikemoss</name>
    <dbReference type="NCBI Taxonomy" id="88036"/>
    <lineage>
        <taxon>Eukaryota</taxon>
        <taxon>Viridiplantae</taxon>
        <taxon>Streptophyta</taxon>
        <taxon>Embryophyta</taxon>
        <taxon>Tracheophyta</taxon>
        <taxon>Lycopodiopsida</taxon>
        <taxon>Selaginellales</taxon>
        <taxon>Selaginellaceae</taxon>
        <taxon>Selaginella</taxon>
    </lineage>
</organism>
<evidence type="ECO:0000313" key="2">
    <source>
        <dbReference type="Proteomes" id="UP000001514"/>
    </source>
</evidence>
<name>D8ST16_SELML</name>
<dbReference type="HOGENOM" id="CLU_1689743_0_0_1"/>
<gene>
    <name evidence="1" type="ORF">SELMODRAFT_425417</name>
</gene>
<dbReference type="KEGG" id="smo:SELMODRAFT_425417"/>
<dbReference type="EMBL" id="GL377639">
    <property type="protein sequence ID" value="EFJ12408.1"/>
    <property type="molecule type" value="Genomic_DNA"/>
</dbReference>
<accession>D8ST16</accession>
<reference evidence="1 2" key="1">
    <citation type="journal article" date="2011" name="Science">
        <title>The Selaginella genome identifies genetic changes associated with the evolution of vascular plants.</title>
        <authorList>
            <person name="Banks J.A."/>
            <person name="Nishiyama T."/>
            <person name="Hasebe M."/>
            <person name="Bowman J.L."/>
            <person name="Gribskov M."/>
            <person name="dePamphilis C."/>
            <person name="Albert V.A."/>
            <person name="Aono N."/>
            <person name="Aoyama T."/>
            <person name="Ambrose B.A."/>
            <person name="Ashton N.W."/>
            <person name="Axtell M.J."/>
            <person name="Barker E."/>
            <person name="Barker M.S."/>
            <person name="Bennetzen J.L."/>
            <person name="Bonawitz N.D."/>
            <person name="Chapple C."/>
            <person name="Cheng C."/>
            <person name="Correa L.G."/>
            <person name="Dacre M."/>
            <person name="DeBarry J."/>
            <person name="Dreyer I."/>
            <person name="Elias M."/>
            <person name="Engstrom E.M."/>
            <person name="Estelle M."/>
            <person name="Feng L."/>
            <person name="Finet C."/>
            <person name="Floyd S.K."/>
            <person name="Frommer W.B."/>
            <person name="Fujita T."/>
            <person name="Gramzow L."/>
            <person name="Gutensohn M."/>
            <person name="Harholt J."/>
            <person name="Hattori M."/>
            <person name="Heyl A."/>
            <person name="Hirai T."/>
            <person name="Hiwatashi Y."/>
            <person name="Ishikawa M."/>
            <person name="Iwata M."/>
            <person name="Karol K.G."/>
            <person name="Koehler B."/>
            <person name="Kolukisaoglu U."/>
            <person name="Kubo M."/>
            <person name="Kurata T."/>
            <person name="Lalonde S."/>
            <person name="Li K."/>
            <person name="Li Y."/>
            <person name="Litt A."/>
            <person name="Lyons E."/>
            <person name="Manning G."/>
            <person name="Maruyama T."/>
            <person name="Michael T.P."/>
            <person name="Mikami K."/>
            <person name="Miyazaki S."/>
            <person name="Morinaga S."/>
            <person name="Murata T."/>
            <person name="Mueller-Roeber B."/>
            <person name="Nelson D.R."/>
            <person name="Obara M."/>
            <person name="Oguri Y."/>
            <person name="Olmstead R.G."/>
            <person name="Onodera N."/>
            <person name="Petersen B.L."/>
            <person name="Pils B."/>
            <person name="Prigge M."/>
            <person name="Rensing S.A."/>
            <person name="Riano-Pachon D.M."/>
            <person name="Roberts A.W."/>
            <person name="Sato Y."/>
            <person name="Scheller H.V."/>
            <person name="Schulz B."/>
            <person name="Schulz C."/>
            <person name="Shakirov E.V."/>
            <person name="Shibagaki N."/>
            <person name="Shinohara N."/>
            <person name="Shippen D.E."/>
            <person name="Soerensen I."/>
            <person name="Sotooka R."/>
            <person name="Sugimoto N."/>
            <person name="Sugita M."/>
            <person name="Sumikawa N."/>
            <person name="Tanurdzic M."/>
            <person name="Theissen G."/>
            <person name="Ulvskov P."/>
            <person name="Wakazuki S."/>
            <person name="Weng J.K."/>
            <person name="Willats W.W."/>
            <person name="Wipf D."/>
            <person name="Wolf P.G."/>
            <person name="Yang L."/>
            <person name="Zimmer A.D."/>
            <person name="Zhu Q."/>
            <person name="Mitros T."/>
            <person name="Hellsten U."/>
            <person name="Loque D."/>
            <person name="Otillar R."/>
            <person name="Salamov A."/>
            <person name="Schmutz J."/>
            <person name="Shapiro H."/>
            <person name="Lindquist E."/>
            <person name="Lucas S."/>
            <person name="Rokhsar D."/>
            <person name="Grigoriev I.V."/>
        </authorList>
    </citation>
    <scope>NUCLEOTIDE SEQUENCE [LARGE SCALE GENOMIC DNA]</scope>
</reference>
<dbReference type="AlphaFoldDB" id="D8ST16"/>
<evidence type="ECO:0000313" key="1">
    <source>
        <dbReference type="EMBL" id="EFJ12408.1"/>
    </source>
</evidence>
<proteinExistence type="predicted"/>
<protein>
    <submittedName>
        <fullName evidence="1">Uncharacterized protein</fullName>
    </submittedName>
</protein>
<keyword evidence="2" id="KW-1185">Reference proteome</keyword>
<dbReference type="Gramene" id="EFJ12408">
    <property type="protein sequence ID" value="EFJ12408"/>
    <property type="gene ID" value="SELMODRAFT_425417"/>
</dbReference>